<evidence type="ECO:0000256" key="4">
    <source>
        <dbReference type="ARBA" id="ARBA00022984"/>
    </source>
</evidence>
<dbReference type="PROSITE" id="PS51191">
    <property type="entry name" value="FEMABX"/>
    <property type="match status" value="1"/>
</dbReference>
<comment type="similarity">
    <text evidence="1">Belongs to the FemABX family.</text>
</comment>
<organism evidence="7 8">
    <name type="scientific">Nocardia cerradoensis</name>
    <dbReference type="NCBI Taxonomy" id="85688"/>
    <lineage>
        <taxon>Bacteria</taxon>
        <taxon>Bacillati</taxon>
        <taxon>Actinomycetota</taxon>
        <taxon>Actinomycetes</taxon>
        <taxon>Mycobacteriales</taxon>
        <taxon>Nocardiaceae</taxon>
        <taxon>Nocardia</taxon>
    </lineage>
</organism>
<accession>A0A231GSG7</accession>
<dbReference type="GO" id="GO:0008360">
    <property type="term" value="P:regulation of cell shape"/>
    <property type="evidence" value="ECO:0007669"/>
    <property type="project" value="UniProtKB-KW"/>
</dbReference>
<evidence type="ECO:0008006" key="9">
    <source>
        <dbReference type="Google" id="ProtNLM"/>
    </source>
</evidence>
<evidence type="ECO:0000256" key="1">
    <source>
        <dbReference type="ARBA" id="ARBA00009943"/>
    </source>
</evidence>
<sequence>MIRIANEAGCAVYDMRGIVAGVGADDPEIGLIQFKVGSGGQAVAFPGEWDKPINPILYKAFDLYMKRR</sequence>
<comment type="caution">
    <text evidence="7">The sequence shown here is derived from an EMBL/GenBank/DDBJ whole genome shotgun (WGS) entry which is preliminary data.</text>
</comment>
<protein>
    <recommendedName>
        <fullName evidence="9">Lipid II:glycine glycyltransferase</fullName>
    </recommendedName>
</protein>
<evidence type="ECO:0000256" key="6">
    <source>
        <dbReference type="ARBA" id="ARBA00023316"/>
    </source>
</evidence>
<dbReference type="Gene3D" id="3.40.630.30">
    <property type="match status" value="1"/>
</dbReference>
<evidence type="ECO:0000256" key="5">
    <source>
        <dbReference type="ARBA" id="ARBA00023315"/>
    </source>
</evidence>
<proteinExistence type="inferred from homology"/>
<evidence type="ECO:0000256" key="2">
    <source>
        <dbReference type="ARBA" id="ARBA00022679"/>
    </source>
</evidence>
<keyword evidence="8" id="KW-1185">Reference proteome</keyword>
<dbReference type="Pfam" id="PF02388">
    <property type="entry name" value="FemAB"/>
    <property type="match status" value="1"/>
</dbReference>
<evidence type="ECO:0000313" key="7">
    <source>
        <dbReference type="EMBL" id="OXR39556.1"/>
    </source>
</evidence>
<gene>
    <name evidence="7" type="ORF">B7C42_08376</name>
</gene>
<dbReference type="Proteomes" id="UP000215506">
    <property type="component" value="Unassembled WGS sequence"/>
</dbReference>
<dbReference type="InterPro" id="IPR016181">
    <property type="entry name" value="Acyl_CoA_acyltransferase"/>
</dbReference>
<dbReference type="InterPro" id="IPR003447">
    <property type="entry name" value="FEMABX"/>
</dbReference>
<evidence type="ECO:0000313" key="8">
    <source>
        <dbReference type="Proteomes" id="UP000215506"/>
    </source>
</evidence>
<keyword evidence="5" id="KW-0012">Acyltransferase</keyword>
<dbReference type="InterPro" id="IPR050644">
    <property type="entry name" value="PG_Glycine_Bridge_Synth"/>
</dbReference>
<dbReference type="PANTHER" id="PTHR36174:SF1">
    <property type="entry name" value="LIPID II:GLYCINE GLYCYLTRANSFERASE"/>
    <property type="match status" value="1"/>
</dbReference>
<keyword evidence="6" id="KW-0961">Cell wall biogenesis/degradation</keyword>
<name>A0A231GSG7_9NOCA</name>
<dbReference type="SUPFAM" id="SSF55729">
    <property type="entry name" value="Acyl-CoA N-acyltransferases (Nat)"/>
    <property type="match status" value="1"/>
</dbReference>
<keyword evidence="3" id="KW-0133">Cell shape</keyword>
<dbReference type="GO" id="GO:0071555">
    <property type="term" value="P:cell wall organization"/>
    <property type="evidence" value="ECO:0007669"/>
    <property type="project" value="UniProtKB-KW"/>
</dbReference>
<reference evidence="7 8" key="1">
    <citation type="submission" date="2017-07" db="EMBL/GenBank/DDBJ databases">
        <title>First draft Genome Sequence of Nocardia cerradoensis isolated from human infection.</title>
        <authorList>
            <person name="Carrasco G."/>
        </authorList>
    </citation>
    <scope>NUCLEOTIDE SEQUENCE [LARGE SCALE GENOMIC DNA]</scope>
    <source>
        <strain evidence="7 8">CNM20130759</strain>
    </source>
</reference>
<evidence type="ECO:0000256" key="3">
    <source>
        <dbReference type="ARBA" id="ARBA00022960"/>
    </source>
</evidence>
<dbReference type="AlphaFoldDB" id="A0A231GSG7"/>
<keyword evidence="4" id="KW-0573">Peptidoglycan synthesis</keyword>
<dbReference type="EMBL" id="NGAF01000547">
    <property type="protein sequence ID" value="OXR39556.1"/>
    <property type="molecule type" value="Genomic_DNA"/>
</dbReference>
<dbReference type="PANTHER" id="PTHR36174">
    <property type="entry name" value="LIPID II:GLYCINE GLYCYLTRANSFERASE"/>
    <property type="match status" value="1"/>
</dbReference>
<keyword evidence="2" id="KW-0808">Transferase</keyword>
<dbReference type="GO" id="GO:0016755">
    <property type="term" value="F:aminoacyltransferase activity"/>
    <property type="evidence" value="ECO:0007669"/>
    <property type="project" value="InterPro"/>
</dbReference>
<dbReference type="GO" id="GO:0009252">
    <property type="term" value="P:peptidoglycan biosynthetic process"/>
    <property type="evidence" value="ECO:0007669"/>
    <property type="project" value="UniProtKB-KW"/>
</dbReference>